<name>A0A5B7HHT5_PORTR</name>
<keyword evidence="2" id="KW-1185">Reference proteome</keyword>
<dbReference type="AlphaFoldDB" id="A0A5B7HHT5"/>
<dbReference type="Proteomes" id="UP000324222">
    <property type="component" value="Unassembled WGS sequence"/>
</dbReference>
<protein>
    <submittedName>
        <fullName evidence="1">Uncharacterized protein</fullName>
    </submittedName>
</protein>
<evidence type="ECO:0000313" key="1">
    <source>
        <dbReference type="EMBL" id="MPC68418.1"/>
    </source>
</evidence>
<comment type="caution">
    <text evidence="1">The sequence shown here is derived from an EMBL/GenBank/DDBJ whole genome shotgun (WGS) entry which is preliminary data.</text>
</comment>
<proteinExistence type="predicted"/>
<dbReference type="EMBL" id="VSRR010027812">
    <property type="protein sequence ID" value="MPC68418.1"/>
    <property type="molecule type" value="Genomic_DNA"/>
</dbReference>
<organism evidence="1 2">
    <name type="scientific">Portunus trituberculatus</name>
    <name type="common">Swimming crab</name>
    <name type="synonym">Neptunus trituberculatus</name>
    <dbReference type="NCBI Taxonomy" id="210409"/>
    <lineage>
        <taxon>Eukaryota</taxon>
        <taxon>Metazoa</taxon>
        <taxon>Ecdysozoa</taxon>
        <taxon>Arthropoda</taxon>
        <taxon>Crustacea</taxon>
        <taxon>Multicrustacea</taxon>
        <taxon>Malacostraca</taxon>
        <taxon>Eumalacostraca</taxon>
        <taxon>Eucarida</taxon>
        <taxon>Decapoda</taxon>
        <taxon>Pleocyemata</taxon>
        <taxon>Brachyura</taxon>
        <taxon>Eubrachyura</taxon>
        <taxon>Portunoidea</taxon>
        <taxon>Portunidae</taxon>
        <taxon>Portuninae</taxon>
        <taxon>Portunus</taxon>
    </lineage>
</organism>
<reference evidence="1 2" key="1">
    <citation type="submission" date="2019-05" db="EMBL/GenBank/DDBJ databases">
        <title>Another draft genome of Portunus trituberculatus and its Hox gene families provides insights of decapod evolution.</title>
        <authorList>
            <person name="Jeong J.-H."/>
            <person name="Song I."/>
            <person name="Kim S."/>
            <person name="Choi T."/>
            <person name="Kim D."/>
            <person name="Ryu S."/>
            <person name="Kim W."/>
        </authorList>
    </citation>
    <scope>NUCLEOTIDE SEQUENCE [LARGE SCALE GENOMIC DNA]</scope>
    <source>
        <tissue evidence="1">Muscle</tissue>
    </source>
</reference>
<evidence type="ECO:0000313" key="2">
    <source>
        <dbReference type="Proteomes" id="UP000324222"/>
    </source>
</evidence>
<accession>A0A5B7HHT5</accession>
<sequence>MKDTKASRKYEAGVAGWLRVVRDAWVRACGVGATRGCGQSLATPACPAQHSLMLVFSNTSMLHPHYFKKFLKTTHFLQQHVNETEMSLQSNTKSILLRHSATETPEPGFSKTITVFDSDITISQEEEEEDKMHKYS</sequence>
<gene>
    <name evidence="1" type="ORF">E2C01_062619</name>
</gene>